<feature type="non-terminal residue" evidence="1">
    <location>
        <position position="182"/>
    </location>
</feature>
<gene>
    <name evidence="1" type="ORF">DHETER_LOCUS10980</name>
</gene>
<evidence type="ECO:0000313" key="2">
    <source>
        <dbReference type="Proteomes" id="UP000789702"/>
    </source>
</evidence>
<evidence type="ECO:0000313" key="1">
    <source>
        <dbReference type="EMBL" id="CAG8686625.1"/>
    </source>
</evidence>
<reference evidence="1" key="1">
    <citation type="submission" date="2021-06" db="EMBL/GenBank/DDBJ databases">
        <authorList>
            <person name="Kallberg Y."/>
            <person name="Tangrot J."/>
            <person name="Rosling A."/>
        </authorList>
    </citation>
    <scope>NUCLEOTIDE SEQUENCE</scope>
    <source>
        <strain evidence="1">IL203A</strain>
    </source>
</reference>
<keyword evidence="2" id="KW-1185">Reference proteome</keyword>
<name>A0ACA9P6A9_9GLOM</name>
<dbReference type="EMBL" id="CAJVPU010022791">
    <property type="protein sequence ID" value="CAG8686625.1"/>
    <property type="molecule type" value="Genomic_DNA"/>
</dbReference>
<organism evidence="1 2">
    <name type="scientific">Dentiscutata heterogama</name>
    <dbReference type="NCBI Taxonomy" id="1316150"/>
    <lineage>
        <taxon>Eukaryota</taxon>
        <taxon>Fungi</taxon>
        <taxon>Fungi incertae sedis</taxon>
        <taxon>Mucoromycota</taxon>
        <taxon>Glomeromycotina</taxon>
        <taxon>Glomeromycetes</taxon>
        <taxon>Diversisporales</taxon>
        <taxon>Gigasporaceae</taxon>
        <taxon>Dentiscutata</taxon>
    </lineage>
</organism>
<accession>A0ACA9P6A9</accession>
<proteinExistence type="predicted"/>
<sequence length="182" mass="21262">AEYRTYSDNVRNFEYDDNTNKDTSNNKADENDTDNSIELNASKAENNDKTIIEENGKMNKVEKCISDDEVLTKIDNTNEIPTDRKLKDKCEIWMKKVEKLRNTVIDEFKKIIKNDISKMKKKNTYLNDYRKLRSPAEKGKIVMLENGIRNEITVKDRKKKTFERHLSSTEGSNSDGRHNLGY</sequence>
<protein>
    <submittedName>
        <fullName evidence="1">12401_t:CDS:1</fullName>
    </submittedName>
</protein>
<feature type="non-terminal residue" evidence="1">
    <location>
        <position position="1"/>
    </location>
</feature>
<dbReference type="Proteomes" id="UP000789702">
    <property type="component" value="Unassembled WGS sequence"/>
</dbReference>
<comment type="caution">
    <text evidence="1">The sequence shown here is derived from an EMBL/GenBank/DDBJ whole genome shotgun (WGS) entry which is preliminary data.</text>
</comment>